<dbReference type="STRING" id="1801997.A3J64_02545"/>
<dbReference type="InterPro" id="IPR030678">
    <property type="entry name" value="Peptide/Ni-bd"/>
</dbReference>
<comment type="similarity">
    <text evidence="1">Belongs to the bacterial solute-binding protein 5 family.</text>
</comment>
<accession>A0A1G2FGM3</accession>
<keyword evidence="2" id="KW-0813">Transport</keyword>
<evidence type="ECO:0000313" key="5">
    <source>
        <dbReference type="EMBL" id="OGZ36800.1"/>
    </source>
</evidence>
<proteinExistence type="inferred from homology"/>
<dbReference type="GO" id="GO:0015833">
    <property type="term" value="P:peptide transport"/>
    <property type="evidence" value="ECO:0007669"/>
    <property type="project" value="TreeGrafter"/>
</dbReference>
<evidence type="ECO:0000313" key="6">
    <source>
        <dbReference type="Proteomes" id="UP000177061"/>
    </source>
</evidence>
<dbReference type="PANTHER" id="PTHR30290">
    <property type="entry name" value="PERIPLASMIC BINDING COMPONENT OF ABC TRANSPORTER"/>
    <property type="match status" value="1"/>
</dbReference>
<protein>
    <recommendedName>
        <fullName evidence="4">Solute-binding protein family 5 domain-containing protein</fullName>
    </recommendedName>
</protein>
<dbReference type="GO" id="GO:1904680">
    <property type="term" value="F:peptide transmembrane transporter activity"/>
    <property type="evidence" value="ECO:0007669"/>
    <property type="project" value="TreeGrafter"/>
</dbReference>
<evidence type="ECO:0000256" key="3">
    <source>
        <dbReference type="ARBA" id="ARBA00022729"/>
    </source>
</evidence>
<name>A0A1G2FGM3_9BACT</name>
<dbReference type="InterPro" id="IPR000914">
    <property type="entry name" value="SBP_5_dom"/>
</dbReference>
<dbReference type="PROSITE" id="PS01040">
    <property type="entry name" value="SBP_BACTERIAL_5"/>
    <property type="match status" value="1"/>
</dbReference>
<evidence type="ECO:0000256" key="2">
    <source>
        <dbReference type="ARBA" id="ARBA00022448"/>
    </source>
</evidence>
<gene>
    <name evidence="5" type="ORF">A3J64_02545</name>
</gene>
<reference evidence="5 6" key="1">
    <citation type="journal article" date="2016" name="Nat. Commun.">
        <title>Thousands of microbial genomes shed light on interconnected biogeochemical processes in an aquifer system.</title>
        <authorList>
            <person name="Anantharaman K."/>
            <person name="Brown C.T."/>
            <person name="Hug L.A."/>
            <person name="Sharon I."/>
            <person name="Castelle C.J."/>
            <person name="Probst A.J."/>
            <person name="Thomas B.C."/>
            <person name="Singh A."/>
            <person name="Wilkins M.J."/>
            <person name="Karaoz U."/>
            <person name="Brodie E.L."/>
            <person name="Williams K.H."/>
            <person name="Hubbard S.S."/>
            <person name="Banfield J.F."/>
        </authorList>
    </citation>
    <scope>NUCLEOTIDE SEQUENCE [LARGE SCALE GENOMIC DNA]</scope>
</reference>
<dbReference type="Proteomes" id="UP000177061">
    <property type="component" value="Unassembled WGS sequence"/>
</dbReference>
<dbReference type="EMBL" id="MHNB01000021">
    <property type="protein sequence ID" value="OGZ36800.1"/>
    <property type="molecule type" value="Genomic_DNA"/>
</dbReference>
<dbReference type="InterPro" id="IPR039424">
    <property type="entry name" value="SBP_5"/>
</dbReference>
<dbReference type="Pfam" id="PF00496">
    <property type="entry name" value="SBP_bac_5"/>
    <property type="match status" value="1"/>
</dbReference>
<dbReference type="Gene3D" id="3.40.190.10">
    <property type="entry name" value="Periplasmic binding protein-like II"/>
    <property type="match status" value="1"/>
</dbReference>
<evidence type="ECO:0000259" key="4">
    <source>
        <dbReference type="Pfam" id="PF00496"/>
    </source>
</evidence>
<comment type="caution">
    <text evidence="5">The sequence shown here is derived from an EMBL/GenBank/DDBJ whole genome shotgun (WGS) entry which is preliminary data.</text>
</comment>
<sequence>MAVRSYFNRTQKIADFGGNYQEGIIGQQPRFLNPILAQTNDTDRDLVRIIFSSLLKYDDQGNLVSDLAESYEIKDNGLAYEFFLRKDVKWHEKEPLTADDVVFTVKTIQNPEYKSPLKINWSGVEVEKVDDYTVRFTLKNTFAPFLHNMTVGILPKHLWAGISAQNFPLAEYNLKPVGSGPYKFKELKKDKSGAVQFIELEKNKNFYLKKPYINNLIFRFYQSEAAAVQALNKRQVDGLNFISTAQKSKIIRRDINVYQISLPRYYGVFFNQTQSKPLSDKTVRLALAYATDKKEIVERVLGGNGLSVDSPLLPGLLGYTTETKIYDFAPEHARNILEANNWKDNDNDGLREKKIGGEEIKLEITLITTDWPELKDAANLLKEQWEKLGAKINLETINLRMIQEDYIRPRNYQALLFGEVLEADPDPFAFWHSSQKRDPGLNLSLYDNKKVDKLLEEARQILDPETREKKYKEFQELLINDLPAVFLYSPAYLYPVDTKIKGISFKNLSLPSQRFSQIENWHIKTDRVWK</sequence>
<feature type="domain" description="Solute-binding protein family 5" evidence="4">
    <location>
        <begin position="63"/>
        <end position="433"/>
    </location>
</feature>
<dbReference type="AlphaFoldDB" id="A0A1G2FGM3"/>
<evidence type="ECO:0000256" key="1">
    <source>
        <dbReference type="ARBA" id="ARBA00005695"/>
    </source>
</evidence>
<dbReference type="GO" id="GO:0043190">
    <property type="term" value="C:ATP-binding cassette (ABC) transporter complex"/>
    <property type="evidence" value="ECO:0007669"/>
    <property type="project" value="InterPro"/>
</dbReference>
<dbReference type="Gene3D" id="3.10.105.10">
    <property type="entry name" value="Dipeptide-binding Protein, Domain 3"/>
    <property type="match status" value="1"/>
</dbReference>
<dbReference type="InterPro" id="IPR023765">
    <property type="entry name" value="SBP_5_CS"/>
</dbReference>
<dbReference type="PIRSF" id="PIRSF002741">
    <property type="entry name" value="MppA"/>
    <property type="match status" value="1"/>
</dbReference>
<dbReference type="SUPFAM" id="SSF53850">
    <property type="entry name" value="Periplasmic binding protein-like II"/>
    <property type="match status" value="1"/>
</dbReference>
<organism evidence="5 6">
    <name type="scientific">Candidatus Portnoybacteria bacterium RIFCSPHIGHO2_12_FULL_38_9</name>
    <dbReference type="NCBI Taxonomy" id="1801997"/>
    <lineage>
        <taxon>Bacteria</taxon>
        <taxon>Candidatus Portnoyibacteriota</taxon>
    </lineage>
</organism>
<dbReference type="GO" id="GO:0042597">
    <property type="term" value="C:periplasmic space"/>
    <property type="evidence" value="ECO:0007669"/>
    <property type="project" value="UniProtKB-ARBA"/>
</dbReference>
<keyword evidence="3" id="KW-0732">Signal</keyword>
<dbReference type="Gene3D" id="3.90.76.10">
    <property type="entry name" value="Dipeptide-binding Protein, Domain 1"/>
    <property type="match status" value="1"/>
</dbReference>
<dbReference type="PANTHER" id="PTHR30290:SF9">
    <property type="entry name" value="OLIGOPEPTIDE-BINDING PROTEIN APPA"/>
    <property type="match status" value="1"/>
</dbReference>